<keyword evidence="2" id="KW-1185">Reference proteome</keyword>
<protein>
    <submittedName>
        <fullName evidence="1">Uncharacterized protein</fullName>
    </submittedName>
</protein>
<dbReference type="Proteomes" id="UP000611762">
    <property type="component" value="Unassembled WGS sequence"/>
</dbReference>
<name>A0A926DNC0_9FIRM</name>
<reference evidence="1" key="1">
    <citation type="submission" date="2020-08" db="EMBL/GenBank/DDBJ databases">
        <title>Genome public.</title>
        <authorList>
            <person name="Liu C."/>
            <person name="Sun Q."/>
        </authorList>
    </citation>
    <scope>NUCLEOTIDE SEQUENCE</scope>
    <source>
        <strain evidence="1">H8</strain>
    </source>
</reference>
<accession>A0A926DNC0</accession>
<dbReference type="EMBL" id="JACRSU010000002">
    <property type="protein sequence ID" value="MBC8540847.1"/>
    <property type="molecule type" value="Genomic_DNA"/>
</dbReference>
<comment type="caution">
    <text evidence="1">The sequence shown here is derived from an EMBL/GenBank/DDBJ whole genome shotgun (WGS) entry which is preliminary data.</text>
</comment>
<gene>
    <name evidence="1" type="ORF">H8698_07635</name>
</gene>
<organism evidence="1 2">
    <name type="scientific">Congzhengia minquanensis</name>
    <dbReference type="NCBI Taxonomy" id="2763657"/>
    <lineage>
        <taxon>Bacteria</taxon>
        <taxon>Bacillati</taxon>
        <taxon>Bacillota</taxon>
        <taxon>Clostridia</taxon>
        <taxon>Eubacteriales</taxon>
        <taxon>Oscillospiraceae</taxon>
        <taxon>Congzhengia</taxon>
    </lineage>
</organism>
<sequence length="115" mass="13292">MQQNLRECAICGEKYPVCRTCEEVQSFKPWRTIVDTMEHYKIHIILSDYTNKRITKEDAKKMLLDCDIGDYKKFLPHIASVIDEIFKESKGVSAKTVSKKKEAEQVGECDNTNSE</sequence>
<evidence type="ECO:0000313" key="2">
    <source>
        <dbReference type="Proteomes" id="UP000611762"/>
    </source>
</evidence>
<dbReference type="RefSeq" id="WP_249312022.1">
    <property type="nucleotide sequence ID" value="NZ_JACRSU010000002.1"/>
</dbReference>
<evidence type="ECO:0000313" key="1">
    <source>
        <dbReference type="EMBL" id="MBC8540847.1"/>
    </source>
</evidence>
<proteinExistence type="predicted"/>
<dbReference type="AlphaFoldDB" id="A0A926DNC0"/>